<comment type="subcellular location">
    <subcellularLocation>
        <location evidence="1">Membrane</location>
        <topology evidence="1">Multi-pass membrane protein</topology>
    </subcellularLocation>
</comment>
<protein>
    <recommendedName>
        <fullName evidence="9">Peptidase S54 rhomboid domain-containing protein</fullName>
    </recommendedName>
</protein>
<evidence type="ECO:0000256" key="1">
    <source>
        <dbReference type="ARBA" id="ARBA00004141"/>
    </source>
</evidence>
<feature type="transmembrane region" description="Helical" evidence="8">
    <location>
        <begin position="470"/>
        <end position="490"/>
    </location>
</feature>
<dbReference type="GO" id="GO:0016020">
    <property type="term" value="C:membrane"/>
    <property type="evidence" value="ECO:0007669"/>
    <property type="project" value="UniProtKB-SubCell"/>
</dbReference>
<keyword evidence="4" id="KW-0378">Hydrolase</keyword>
<comment type="caution">
    <text evidence="10">The sequence shown here is derived from an EMBL/GenBank/DDBJ whole genome shotgun (WGS) entry which is preliminary data.</text>
</comment>
<gene>
    <name evidence="10" type="ORF">BCR38DRAFT_449319</name>
</gene>
<proteinExistence type="inferred from homology"/>
<evidence type="ECO:0000256" key="5">
    <source>
        <dbReference type="ARBA" id="ARBA00022989"/>
    </source>
</evidence>
<feature type="compositionally biased region" description="Basic and acidic residues" evidence="7">
    <location>
        <begin position="288"/>
        <end position="309"/>
    </location>
</feature>
<evidence type="ECO:0000256" key="2">
    <source>
        <dbReference type="ARBA" id="ARBA00009045"/>
    </source>
</evidence>
<dbReference type="RefSeq" id="XP_040710766.1">
    <property type="nucleotide sequence ID" value="XM_040861282.1"/>
</dbReference>
<feature type="transmembrane region" description="Helical" evidence="8">
    <location>
        <begin position="353"/>
        <end position="374"/>
    </location>
</feature>
<accession>A0A1Y2DEG1</accession>
<feature type="transmembrane region" description="Helical" evidence="8">
    <location>
        <begin position="496"/>
        <end position="515"/>
    </location>
</feature>
<dbReference type="InterPro" id="IPR050925">
    <property type="entry name" value="Rhomboid_protease_S54"/>
</dbReference>
<dbReference type="InterPro" id="IPR035952">
    <property type="entry name" value="Rhomboid-like_sf"/>
</dbReference>
<feature type="domain" description="Peptidase S54 rhomboid" evidence="9">
    <location>
        <begin position="432"/>
        <end position="573"/>
    </location>
</feature>
<dbReference type="InterPro" id="IPR022764">
    <property type="entry name" value="Peptidase_S54_rhomboid_dom"/>
</dbReference>
<evidence type="ECO:0000313" key="11">
    <source>
        <dbReference type="Proteomes" id="UP000193689"/>
    </source>
</evidence>
<dbReference type="Proteomes" id="UP000193689">
    <property type="component" value="Unassembled WGS sequence"/>
</dbReference>
<dbReference type="OrthoDB" id="10260614at2759"/>
<keyword evidence="5 8" id="KW-1133">Transmembrane helix</keyword>
<evidence type="ECO:0000256" key="7">
    <source>
        <dbReference type="SAM" id="MobiDB-lite"/>
    </source>
</evidence>
<name>A0A1Y2DEG1_9PEZI</name>
<dbReference type="GO" id="GO:0004252">
    <property type="term" value="F:serine-type endopeptidase activity"/>
    <property type="evidence" value="ECO:0007669"/>
    <property type="project" value="InterPro"/>
</dbReference>
<evidence type="ECO:0000313" key="10">
    <source>
        <dbReference type="EMBL" id="ORY57516.1"/>
    </source>
</evidence>
<feature type="compositionally biased region" description="Acidic residues" evidence="7">
    <location>
        <begin position="208"/>
        <end position="218"/>
    </location>
</feature>
<feature type="region of interest" description="Disordered" evidence="7">
    <location>
        <begin position="208"/>
        <end position="340"/>
    </location>
</feature>
<dbReference type="InParanoid" id="A0A1Y2DEG1"/>
<sequence>MNVLSSFAPASSFQIGIRAFSRRRRHPERLLCGAAIRTFSRTTGNILSQSCYEYSLFGASSPTRRLKDSKLRCYKLWPRTQTRTLGKLMQPGKYTFRAILHYTDLHDTYEDADGLEFRKEDLSQREVNAIFGPHISARDANRLLKIIHGRRVAGSLDDPDLQQNTSHYSTADKIKALEYLRKNIPVDEVINAGLRAEDELRLIEEQENELQDAEEQFEETSSQTLPAEPEPKLEPEPEPTTPQTPFSETKSEPEPEIATAPGKLPRKPQSDSPYGESTFDRIRKRNIALREAEEKRQEEERIKREHDEALGNIGTLQTDQAQPRAVSPWRQKHTERATSDLQAPPEMKVWERLLPMVAMTALILGGCAAFAVMYKPPQRDWRVWPEIPPAAATCLGLIMMNMSIWMLWKFPPAWAVFNRYMMVVAATPRPLQLVGAIFSHHGFGHLTGNMIALFFFGIRLHDEIGRGNFLALYFASGAVGFLASVSHLVLIRGLEFTTLGASGAVYGLIVAYFWMHKYDEFKIFGLPPDPMQAPQGLAFLAVLVGVHIFGLFSKSARAAKLDLPSHLGGMLAGGVGIEMVKRHMDEKARVRAEKLKTMGVLDKAMDHRQKPKPDTPDIMDKVIGLKEHPRPFGS</sequence>
<dbReference type="PANTHER" id="PTHR43731">
    <property type="entry name" value="RHOMBOID PROTEASE"/>
    <property type="match status" value="1"/>
</dbReference>
<dbReference type="Pfam" id="PF01694">
    <property type="entry name" value="Rhomboid"/>
    <property type="match status" value="1"/>
</dbReference>
<evidence type="ECO:0000256" key="6">
    <source>
        <dbReference type="ARBA" id="ARBA00023136"/>
    </source>
</evidence>
<dbReference type="EMBL" id="MCFJ01000019">
    <property type="protein sequence ID" value="ORY57516.1"/>
    <property type="molecule type" value="Genomic_DNA"/>
</dbReference>
<evidence type="ECO:0000256" key="3">
    <source>
        <dbReference type="ARBA" id="ARBA00022692"/>
    </source>
</evidence>
<feature type="transmembrane region" description="Helical" evidence="8">
    <location>
        <begin position="536"/>
        <end position="553"/>
    </location>
</feature>
<evidence type="ECO:0000259" key="9">
    <source>
        <dbReference type="Pfam" id="PF01694"/>
    </source>
</evidence>
<evidence type="ECO:0000256" key="8">
    <source>
        <dbReference type="SAM" id="Phobius"/>
    </source>
</evidence>
<feature type="transmembrane region" description="Helical" evidence="8">
    <location>
        <begin position="386"/>
        <end position="408"/>
    </location>
</feature>
<keyword evidence="11" id="KW-1185">Reference proteome</keyword>
<dbReference type="SUPFAM" id="SSF144091">
    <property type="entry name" value="Rhomboid-like"/>
    <property type="match status" value="1"/>
</dbReference>
<evidence type="ECO:0000256" key="4">
    <source>
        <dbReference type="ARBA" id="ARBA00022801"/>
    </source>
</evidence>
<dbReference type="PANTHER" id="PTHR43731:SF14">
    <property type="entry name" value="PRESENILIN-ASSOCIATED RHOMBOID-LIKE PROTEIN, MITOCHONDRIAL"/>
    <property type="match status" value="1"/>
</dbReference>
<dbReference type="AlphaFoldDB" id="A0A1Y2DEG1"/>
<dbReference type="GeneID" id="63777494"/>
<organism evidence="10 11">
    <name type="scientific">Pseudomassariella vexata</name>
    <dbReference type="NCBI Taxonomy" id="1141098"/>
    <lineage>
        <taxon>Eukaryota</taxon>
        <taxon>Fungi</taxon>
        <taxon>Dikarya</taxon>
        <taxon>Ascomycota</taxon>
        <taxon>Pezizomycotina</taxon>
        <taxon>Sordariomycetes</taxon>
        <taxon>Xylariomycetidae</taxon>
        <taxon>Amphisphaeriales</taxon>
        <taxon>Pseudomassariaceae</taxon>
        <taxon>Pseudomassariella</taxon>
    </lineage>
</organism>
<dbReference type="STRING" id="1141098.A0A1Y2DEG1"/>
<dbReference type="Gene3D" id="1.20.1540.10">
    <property type="entry name" value="Rhomboid-like"/>
    <property type="match status" value="1"/>
</dbReference>
<keyword evidence="6 8" id="KW-0472">Membrane</keyword>
<dbReference type="GO" id="GO:0006465">
    <property type="term" value="P:signal peptide processing"/>
    <property type="evidence" value="ECO:0007669"/>
    <property type="project" value="TreeGrafter"/>
</dbReference>
<reference evidence="10 11" key="1">
    <citation type="submission" date="2016-07" db="EMBL/GenBank/DDBJ databases">
        <title>Pervasive Adenine N6-methylation of Active Genes in Fungi.</title>
        <authorList>
            <consortium name="DOE Joint Genome Institute"/>
            <person name="Mondo S.J."/>
            <person name="Dannebaum R.O."/>
            <person name="Kuo R.C."/>
            <person name="Labutti K."/>
            <person name="Haridas S."/>
            <person name="Kuo A."/>
            <person name="Salamov A."/>
            <person name="Ahrendt S.R."/>
            <person name="Lipzen A."/>
            <person name="Sullivan W."/>
            <person name="Andreopoulos W.B."/>
            <person name="Clum A."/>
            <person name="Lindquist E."/>
            <person name="Daum C."/>
            <person name="Ramamoorthy G.K."/>
            <person name="Gryganskyi A."/>
            <person name="Culley D."/>
            <person name="Magnuson J.K."/>
            <person name="James T.Y."/>
            <person name="O'Malley M.A."/>
            <person name="Stajich J.E."/>
            <person name="Spatafora J.W."/>
            <person name="Visel A."/>
            <person name="Grigoriev I.V."/>
        </authorList>
    </citation>
    <scope>NUCLEOTIDE SEQUENCE [LARGE SCALE GENOMIC DNA]</scope>
    <source>
        <strain evidence="10 11">CBS 129021</strain>
    </source>
</reference>
<comment type="similarity">
    <text evidence="2">Belongs to the peptidase S54 family.</text>
</comment>
<keyword evidence="3 8" id="KW-0812">Transmembrane</keyword>